<dbReference type="AlphaFoldDB" id="A0AAE1IAP1"/>
<dbReference type="Proteomes" id="UP001273209">
    <property type="component" value="Unassembled WGS sequence"/>
</dbReference>
<protein>
    <submittedName>
        <fullName evidence="1">Uncharacterized protein</fullName>
    </submittedName>
</protein>
<reference evidence="1" key="1">
    <citation type="submission" date="2023-11" db="EMBL/GenBank/DDBJ databases">
        <title>The genome sequences of three competitors of mushroom-forming fungi.</title>
        <authorList>
            <person name="Beijen E."/>
            <person name="Ohm R.A."/>
        </authorList>
    </citation>
    <scope>NUCLEOTIDE SEQUENCE</scope>
    <source>
        <strain evidence="1">CBS 100526</strain>
    </source>
</reference>
<evidence type="ECO:0000313" key="2">
    <source>
        <dbReference type="Proteomes" id="UP001273209"/>
    </source>
</evidence>
<dbReference type="EMBL" id="JAWRVG010000026">
    <property type="protein sequence ID" value="KAK4070099.1"/>
    <property type="molecule type" value="Genomic_DNA"/>
</dbReference>
<dbReference type="RefSeq" id="XP_062754457.1">
    <property type="nucleotide sequence ID" value="XM_062901154.1"/>
</dbReference>
<gene>
    <name evidence="1" type="ORF">Triagg1_6520</name>
</gene>
<name>A0AAE1IAP1_9HYPO</name>
<evidence type="ECO:0000313" key="1">
    <source>
        <dbReference type="EMBL" id="KAK4070099.1"/>
    </source>
</evidence>
<sequence length="252" mass="28270">MGDISMPKSNVEIETLYFDGSSLRTFKLDITVKTGVYVGWVSYVTISLFYGHTFIGEAILEDELVNTENYKGELYIELNGAVIQHMGAFRSFIRDIMPKPQLDACQSDHNPTARLEIIENGHKLTMAIDLHGIGSFKTTTPIIQLNGNSIDITFSMSNTTTVAIYFGQTAFRLENDESILANLSGDFCIYASGEESMQYHLTGEISQGCELSGKATLKGWGLKSYEKSWRTHAIREFQIEVDLDHMVIRQPE</sequence>
<proteinExistence type="predicted"/>
<accession>A0AAE1IAP1</accession>
<organism evidence="1 2">
    <name type="scientific">Trichoderma aggressivum f. europaeum</name>
    <dbReference type="NCBI Taxonomy" id="173218"/>
    <lineage>
        <taxon>Eukaryota</taxon>
        <taxon>Fungi</taxon>
        <taxon>Dikarya</taxon>
        <taxon>Ascomycota</taxon>
        <taxon>Pezizomycotina</taxon>
        <taxon>Sordariomycetes</taxon>
        <taxon>Hypocreomycetidae</taxon>
        <taxon>Hypocreales</taxon>
        <taxon>Hypocreaceae</taxon>
        <taxon>Trichoderma</taxon>
    </lineage>
</organism>
<keyword evidence="2" id="KW-1185">Reference proteome</keyword>
<comment type="caution">
    <text evidence="1">The sequence shown here is derived from an EMBL/GenBank/DDBJ whole genome shotgun (WGS) entry which is preliminary data.</text>
</comment>
<dbReference type="GeneID" id="87921059"/>